<dbReference type="EMBL" id="JACRSY010000016">
    <property type="protein sequence ID" value="MBC8580107.1"/>
    <property type="molecule type" value="Genomic_DNA"/>
</dbReference>
<organism evidence="2 3">
    <name type="scientific">Zhenhengia yiwuensis</name>
    <dbReference type="NCBI Taxonomy" id="2763666"/>
    <lineage>
        <taxon>Bacteria</taxon>
        <taxon>Bacillati</taxon>
        <taxon>Bacillota</taxon>
        <taxon>Clostridia</taxon>
        <taxon>Lachnospirales</taxon>
        <taxon>Lachnospiraceae</taxon>
        <taxon>Zhenhengia</taxon>
    </lineage>
</organism>
<dbReference type="Pfam" id="PF01381">
    <property type="entry name" value="HTH_3"/>
    <property type="match status" value="1"/>
</dbReference>
<comment type="caution">
    <text evidence="2">The sequence shown here is derived from an EMBL/GenBank/DDBJ whole genome shotgun (WGS) entry which is preliminary data.</text>
</comment>
<evidence type="ECO:0000313" key="3">
    <source>
        <dbReference type="Proteomes" id="UP000655830"/>
    </source>
</evidence>
<dbReference type="SMART" id="SM00530">
    <property type="entry name" value="HTH_XRE"/>
    <property type="match status" value="1"/>
</dbReference>
<dbReference type="AlphaFoldDB" id="A0A926EKP0"/>
<evidence type="ECO:0000259" key="1">
    <source>
        <dbReference type="PROSITE" id="PS50943"/>
    </source>
</evidence>
<feature type="domain" description="HTH cro/C1-type" evidence="1">
    <location>
        <begin position="6"/>
        <end position="60"/>
    </location>
</feature>
<dbReference type="Proteomes" id="UP000655830">
    <property type="component" value="Unassembled WGS sequence"/>
</dbReference>
<dbReference type="InterPro" id="IPR010982">
    <property type="entry name" value="Lambda_DNA-bd_dom_sf"/>
</dbReference>
<dbReference type="InterPro" id="IPR001387">
    <property type="entry name" value="Cro/C1-type_HTH"/>
</dbReference>
<dbReference type="GO" id="GO:0003677">
    <property type="term" value="F:DNA binding"/>
    <property type="evidence" value="ECO:0007669"/>
    <property type="project" value="InterPro"/>
</dbReference>
<dbReference type="PROSITE" id="PS50943">
    <property type="entry name" value="HTH_CROC1"/>
    <property type="match status" value="1"/>
</dbReference>
<dbReference type="Gene3D" id="1.10.260.40">
    <property type="entry name" value="lambda repressor-like DNA-binding domains"/>
    <property type="match status" value="1"/>
</dbReference>
<dbReference type="RefSeq" id="WP_249332978.1">
    <property type="nucleotide sequence ID" value="NZ_JACRSY010000016.1"/>
</dbReference>
<proteinExistence type="predicted"/>
<name>A0A926EKP0_9FIRM</name>
<protein>
    <submittedName>
        <fullName evidence="2">Helix-turn-helix transcriptional regulator</fullName>
    </submittedName>
</protein>
<dbReference type="SUPFAM" id="SSF47413">
    <property type="entry name" value="lambda repressor-like DNA-binding domains"/>
    <property type="match status" value="1"/>
</dbReference>
<reference evidence="2" key="1">
    <citation type="submission" date="2020-08" db="EMBL/GenBank/DDBJ databases">
        <title>Genome public.</title>
        <authorList>
            <person name="Liu C."/>
            <person name="Sun Q."/>
        </authorList>
    </citation>
    <scope>NUCLEOTIDE SEQUENCE</scope>
    <source>
        <strain evidence="2">NSJ-12</strain>
    </source>
</reference>
<accession>A0A926EKP0</accession>
<sequence length="74" mass="8537">MNNELLKKARNQANLTQKEVAEKLGIATKTYNRKELGVIDFTRKEILKLIHILNLSAKEFNKIFLNEQLPIGND</sequence>
<keyword evidence="3" id="KW-1185">Reference proteome</keyword>
<evidence type="ECO:0000313" key="2">
    <source>
        <dbReference type="EMBL" id="MBC8580107.1"/>
    </source>
</evidence>
<gene>
    <name evidence="2" type="ORF">H8718_11295</name>
</gene>
<dbReference type="CDD" id="cd00093">
    <property type="entry name" value="HTH_XRE"/>
    <property type="match status" value="1"/>
</dbReference>